<dbReference type="EC" id="2.7.7.7" evidence="3"/>
<dbReference type="STRING" id="1618480.US11_C0004G0059"/>
<keyword evidence="3" id="KW-0808">Transferase</keyword>
<comment type="subunit">
    <text evidence="3">DNA polymerase III contains a core (composed of alpha, epsilon and theta chains) that associates with a tau subunit. This core dimerizes to form the POLIII' complex. PolIII' associates with the gamma complex (composed of gamma, delta, delta', psi and chi chains) and with the beta chain to form the complete DNA polymerase III complex.</text>
</comment>
<dbReference type="InterPro" id="IPR008921">
    <property type="entry name" value="DNA_pol3_clamp-load_cplx_C"/>
</dbReference>
<dbReference type="InterPro" id="IPR050238">
    <property type="entry name" value="DNA_Rep/Repair_Clamp_Loader"/>
</dbReference>
<keyword evidence="3" id="KW-0548">Nucleotidyltransferase</keyword>
<dbReference type="Gene3D" id="3.40.50.300">
    <property type="entry name" value="P-loop containing nucleotide triphosphate hydrolases"/>
    <property type="match status" value="1"/>
</dbReference>
<dbReference type="PATRIC" id="fig|1618480.3.peg.372"/>
<comment type="caution">
    <text evidence="5">The sequence shown here is derived from an EMBL/GenBank/DDBJ whole genome shotgun (WGS) entry which is preliminary data.</text>
</comment>
<dbReference type="SMART" id="SM00382">
    <property type="entry name" value="AAA"/>
    <property type="match status" value="1"/>
</dbReference>
<dbReference type="GO" id="GO:0003677">
    <property type="term" value="F:DNA binding"/>
    <property type="evidence" value="ECO:0007669"/>
    <property type="project" value="InterPro"/>
</dbReference>
<reference evidence="5 6" key="1">
    <citation type="journal article" date="2015" name="Nature">
        <title>rRNA introns, odd ribosomes, and small enigmatic genomes across a large radiation of phyla.</title>
        <authorList>
            <person name="Brown C.T."/>
            <person name="Hug L.A."/>
            <person name="Thomas B.C."/>
            <person name="Sharon I."/>
            <person name="Castelle C.J."/>
            <person name="Singh A."/>
            <person name="Wilkins M.J."/>
            <person name="Williams K.H."/>
            <person name="Banfield J.F."/>
        </authorList>
    </citation>
    <scope>NUCLEOTIDE SEQUENCE [LARGE SCALE GENOMIC DNA]</scope>
</reference>
<dbReference type="GO" id="GO:0006261">
    <property type="term" value="P:DNA-templated DNA replication"/>
    <property type="evidence" value="ECO:0007669"/>
    <property type="project" value="TreeGrafter"/>
</dbReference>
<keyword evidence="1 3" id="KW-0239">DNA-directed DNA polymerase</keyword>
<dbReference type="SUPFAM" id="SSF48019">
    <property type="entry name" value="post-AAA+ oligomerization domain-like"/>
    <property type="match status" value="1"/>
</dbReference>
<feature type="domain" description="AAA+ ATPase" evidence="4">
    <location>
        <begin position="33"/>
        <end position="198"/>
    </location>
</feature>
<keyword evidence="3" id="KW-0547">Nucleotide-binding</keyword>
<dbReference type="AlphaFoldDB" id="A0A0G0GPR3"/>
<gene>
    <name evidence="3" type="primary">dnaX</name>
    <name evidence="5" type="ORF">US11_C0004G0059</name>
</gene>
<name>A0A0G0GPR3_9BACT</name>
<accession>A0A0G0GPR3</accession>
<dbReference type="Proteomes" id="UP000034344">
    <property type="component" value="Unassembled WGS sequence"/>
</dbReference>
<comment type="catalytic activity">
    <reaction evidence="2 3">
        <text>DNA(n) + a 2'-deoxyribonucleoside 5'-triphosphate = DNA(n+1) + diphosphate</text>
        <dbReference type="Rhea" id="RHEA:22508"/>
        <dbReference type="Rhea" id="RHEA-COMP:17339"/>
        <dbReference type="Rhea" id="RHEA-COMP:17340"/>
        <dbReference type="ChEBI" id="CHEBI:33019"/>
        <dbReference type="ChEBI" id="CHEBI:61560"/>
        <dbReference type="ChEBI" id="CHEBI:173112"/>
        <dbReference type="EC" id="2.7.7.7"/>
    </reaction>
</comment>
<dbReference type="Gene3D" id="1.10.8.60">
    <property type="match status" value="1"/>
</dbReference>
<dbReference type="PANTHER" id="PTHR11669:SF0">
    <property type="entry name" value="PROTEIN STICHEL-LIKE 2"/>
    <property type="match status" value="1"/>
</dbReference>
<dbReference type="CDD" id="cd00009">
    <property type="entry name" value="AAA"/>
    <property type="match status" value="1"/>
</dbReference>
<evidence type="ECO:0000256" key="3">
    <source>
        <dbReference type="RuleBase" id="RU364063"/>
    </source>
</evidence>
<evidence type="ECO:0000313" key="5">
    <source>
        <dbReference type="EMBL" id="KKQ01789.1"/>
    </source>
</evidence>
<organism evidence="5 6">
    <name type="scientific">Candidatus Roizmanbacteria bacterium GW2011_GWA2_36_23</name>
    <dbReference type="NCBI Taxonomy" id="1618480"/>
    <lineage>
        <taxon>Bacteria</taxon>
        <taxon>Candidatus Roizmaniibacteriota</taxon>
    </lineage>
</organism>
<evidence type="ECO:0000259" key="4">
    <source>
        <dbReference type="SMART" id="SM00382"/>
    </source>
</evidence>
<protein>
    <recommendedName>
        <fullName evidence="3">DNA polymerase III subunit gamma/tau</fullName>
        <ecNumber evidence="3">2.7.7.7</ecNumber>
    </recommendedName>
</protein>
<evidence type="ECO:0000256" key="2">
    <source>
        <dbReference type="ARBA" id="ARBA00049244"/>
    </source>
</evidence>
<dbReference type="GO" id="GO:0005524">
    <property type="term" value="F:ATP binding"/>
    <property type="evidence" value="ECO:0007669"/>
    <property type="project" value="UniProtKB-KW"/>
</dbReference>
<keyword evidence="3" id="KW-0235">DNA replication</keyword>
<sequence>MMYYLKYRPATISELDNLRVQNILKKLLESKEIPHALLFIGQKGSGKTSAARIFSKSINCLNRKEIEPCNACKNCVSIQNSSFTDVVEMDAASNRGIEEIKNLIRETNFMPMVGNFRVFIVDEAHMITGDGFNALLKTLEEPPKTSVFILATTNPEKLPNTIVSRCVKVNFGYAQQSEIIKMFQRICGKEQINLSDKLLELLAQHSDRSFRDAAKLLEEVVIQKIKTIEEAETFLGIRGKQNFLKIIEENNPEKIFSWLDEFSKSGGNTKMLIEDILDKLRIILLQRKKAYNDILVDSSLSTEQVMRLIKLMMEAYQNLRLTPIESLPLEIAICEFYNDIKIKVKS</sequence>
<proteinExistence type="inferred from homology"/>
<comment type="similarity">
    <text evidence="3">Belongs to the DnaX/STICHEL family.</text>
</comment>
<dbReference type="GO" id="GO:0009360">
    <property type="term" value="C:DNA polymerase III complex"/>
    <property type="evidence" value="ECO:0007669"/>
    <property type="project" value="InterPro"/>
</dbReference>
<dbReference type="InterPro" id="IPR027417">
    <property type="entry name" value="P-loop_NTPase"/>
</dbReference>
<evidence type="ECO:0000256" key="1">
    <source>
        <dbReference type="ARBA" id="ARBA00022932"/>
    </source>
</evidence>
<dbReference type="GO" id="GO:0003887">
    <property type="term" value="F:DNA-directed DNA polymerase activity"/>
    <property type="evidence" value="ECO:0007669"/>
    <property type="project" value="UniProtKB-KW"/>
</dbReference>
<evidence type="ECO:0000313" key="6">
    <source>
        <dbReference type="Proteomes" id="UP000034344"/>
    </source>
</evidence>
<dbReference type="PANTHER" id="PTHR11669">
    <property type="entry name" value="REPLICATION FACTOR C / DNA POLYMERASE III GAMMA-TAU SUBUNIT"/>
    <property type="match status" value="1"/>
</dbReference>
<dbReference type="NCBIfam" id="TIGR02397">
    <property type="entry name" value="dnaX_nterm"/>
    <property type="match status" value="1"/>
</dbReference>
<dbReference type="SUPFAM" id="SSF52540">
    <property type="entry name" value="P-loop containing nucleoside triphosphate hydrolases"/>
    <property type="match status" value="1"/>
</dbReference>
<dbReference type="InterPro" id="IPR003593">
    <property type="entry name" value="AAA+_ATPase"/>
</dbReference>
<comment type="function">
    <text evidence="3">DNA polymerase III is a complex, multichain enzyme responsible for most of the replicative synthesis in bacteria. This DNA polymerase also exhibits 3' to 5' exonuclease activity.</text>
</comment>
<keyword evidence="3" id="KW-0067">ATP-binding</keyword>
<dbReference type="EMBL" id="LBRS01000004">
    <property type="protein sequence ID" value="KKQ01789.1"/>
    <property type="molecule type" value="Genomic_DNA"/>
</dbReference>
<dbReference type="InterPro" id="IPR012763">
    <property type="entry name" value="DNA_pol_III_sug/sutau_N"/>
</dbReference>
<dbReference type="Pfam" id="PF13177">
    <property type="entry name" value="DNA_pol3_delta2"/>
    <property type="match status" value="1"/>
</dbReference>